<dbReference type="Proteomes" id="UP000196710">
    <property type="component" value="Chromosome"/>
</dbReference>
<evidence type="ECO:0000313" key="2">
    <source>
        <dbReference type="Proteomes" id="UP000196710"/>
    </source>
</evidence>
<evidence type="ECO:0000313" key="1">
    <source>
        <dbReference type="EMBL" id="ASB39372.1"/>
    </source>
</evidence>
<organism evidence="1 2">
    <name type="scientific">Acutalibacter muris</name>
    <dbReference type="NCBI Taxonomy" id="1796620"/>
    <lineage>
        <taxon>Bacteria</taxon>
        <taxon>Bacillati</taxon>
        <taxon>Bacillota</taxon>
        <taxon>Clostridia</taxon>
        <taxon>Eubacteriales</taxon>
        <taxon>Acutalibacteraceae</taxon>
        <taxon>Acutalibacter</taxon>
    </lineage>
</organism>
<proteinExistence type="predicted"/>
<reference evidence="2" key="1">
    <citation type="submission" date="2017-05" db="EMBL/GenBank/DDBJ databases">
        <title>Improved OligoMM genomes.</title>
        <authorList>
            <person name="Garzetti D."/>
        </authorList>
    </citation>
    <scope>NUCLEOTIDE SEQUENCE [LARGE SCALE GENOMIC DNA]</scope>
    <source>
        <strain evidence="2">KB18</strain>
    </source>
</reference>
<protein>
    <recommendedName>
        <fullName evidence="3">Transposase (putative) YhgA-like domain-containing protein</fullName>
    </recommendedName>
</protein>
<sequence>MQTGKAYDLEKRIRFYQSSIDRKTLEPAESCRQLRESYVIFVCTEDYYGRGLALYKRKSVIEGAEDLMYKDGSHAYILNAAFTVKNLSEPALEFLQYINARCRKLDIDISDSEYLTRIDQAVEDIKSYKGKVERLITLATKIEDVRFYARKEALEEGLAEGEHSAMVGVVKRLLKQQGSLEDITDICGLDLDEIKKIAEDE</sequence>
<evidence type="ECO:0008006" key="3">
    <source>
        <dbReference type="Google" id="ProtNLM"/>
    </source>
</evidence>
<name>A0ABM6L251_9FIRM</name>
<gene>
    <name evidence="1" type="ORF">ADH66_01075</name>
</gene>
<dbReference type="EMBL" id="CP021422">
    <property type="protein sequence ID" value="ASB39372.1"/>
    <property type="molecule type" value="Genomic_DNA"/>
</dbReference>
<accession>A0ABM6L251</accession>
<keyword evidence="2" id="KW-1185">Reference proteome</keyword>